<name>A0A2P9AVF2_9HYPH</name>
<sequence>MSGGFQMGGLMRGDGAQYESPRALLIAKKTARASPSAFRSPELVDTFGGTHPGWGKACRLSFAGELESAADRIAAMSRGGSADHPAPRRIDAQKRCRRARWSPRRRTL</sequence>
<feature type="compositionally biased region" description="Basic and acidic residues" evidence="1">
    <location>
        <begin position="85"/>
        <end position="94"/>
    </location>
</feature>
<feature type="region of interest" description="Disordered" evidence="1">
    <location>
        <begin position="77"/>
        <end position="108"/>
    </location>
</feature>
<accession>A0A2P9AVF2</accession>
<dbReference type="Proteomes" id="UP000245698">
    <property type="component" value="Unassembled WGS sequence"/>
</dbReference>
<protein>
    <submittedName>
        <fullName evidence="2">Uncharacterized protein</fullName>
    </submittedName>
</protein>
<keyword evidence="3" id="KW-1185">Reference proteome</keyword>
<evidence type="ECO:0000256" key="1">
    <source>
        <dbReference type="SAM" id="MobiDB-lite"/>
    </source>
</evidence>
<proteinExistence type="predicted"/>
<evidence type="ECO:0000313" key="2">
    <source>
        <dbReference type="EMBL" id="SJM35118.1"/>
    </source>
</evidence>
<dbReference type="EMBL" id="FUIG01000070">
    <property type="protein sequence ID" value="SJM35118.1"/>
    <property type="molecule type" value="Genomic_DNA"/>
</dbReference>
<dbReference type="AlphaFoldDB" id="A0A2P9AVF2"/>
<organism evidence="2 3">
    <name type="scientific">Mesorhizobium delmotii</name>
    <dbReference type="NCBI Taxonomy" id="1631247"/>
    <lineage>
        <taxon>Bacteria</taxon>
        <taxon>Pseudomonadati</taxon>
        <taxon>Pseudomonadota</taxon>
        <taxon>Alphaproteobacteria</taxon>
        <taxon>Hyphomicrobiales</taxon>
        <taxon>Phyllobacteriaceae</taxon>
        <taxon>Mesorhizobium</taxon>
    </lineage>
</organism>
<evidence type="ECO:0000313" key="3">
    <source>
        <dbReference type="Proteomes" id="UP000245698"/>
    </source>
</evidence>
<reference evidence="3" key="1">
    <citation type="submission" date="2016-12" db="EMBL/GenBank/DDBJ databases">
        <authorList>
            <person name="Brunel B."/>
        </authorList>
    </citation>
    <scope>NUCLEOTIDE SEQUENCE [LARGE SCALE GENOMIC DNA]</scope>
</reference>
<gene>
    <name evidence="2" type="ORF">BQ8482_60129</name>
</gene>
<feature type="compositionally biased region" description="Basic residues" evidence="1">
    <location>
        <begin position="95"/>
        <end position="108"/>
    </location>
</feature>